<evidence type="ECO:0000256" key="7">
    <source>
        <dbReference type="ARBA" id="ARBA00022699"/>
    </source>
</evidence>
<keyword evidence="10 16" id="KW-0040">ANK repeat</keyword>
<evidence type="ECO:0000256" key="3">
    <source>
        <dbReference type="ARBA" id="ARBA00022483"/>
    </source>
</evidence>
<evidence type="ECO:0000313" key="19">
    <source>
        <dbReference type="Proteomes" id="UP001054837"/>
    </source>
</evidence>
<keyword evidence="11 17" id="KW-0472">Membrane</keyword>
<keyword evidence="19" id="KW-1185">Reference proteome</keyword>
<protein>
    <recommendedName>
        <fullName evidence="15">Alpha-latrotoxin</fullName>
    </recommendedName>
</protein>
<evidence type="ECO:0000256" key="6">
    <source>
        <dbReference type="ARBA" id="ARBA00022656"/>
    </source>
</evidence>
<feature type="transmembrane region" description="Helical" evidence="17">
    <location>
        <begin position="30"/>
        <end position="49"/>
    </location>
</feature>
<dbReference type="SUPFAM" id="SSF48403">
    <property type="entry name" value="Ankyrin repeat"/>
    <property type="match status" value="1"/>
</dbReference>
<evidence type="ECO:0000256" key="17">
    <source>
        <dbReference type="SAM" id="Phobius"/>
    </source>
</evidence>
<reference evidence="18 19" key="1">
    <citation type="submission" date="2021-06" db="EMBL/GenBank/DDBJ databases">
        <title>Caerostris darwini draft genome.</title>
        <authorList>
            <person name="Kono N."/>
            <person name="Arakawa K."/>
        </authorList>
    </citation>
    <scope>NUCLEOTIDE SEQUENCE [LARGE SCALE GENOMIC DNA]</scope>
</reference>
<evidence type="ECO:0000256" key="5">
    <source>
        <dbReference type="ARBA" id="ARBA00022537"/>
    </source>
</evidence>
<evidence type="ECO:0000256" key="14">
    <source>
        <dbReference type="ARBA" id="ARBA00049715"/>
    </source>
</evidence>
<dbReference type="Proteomes" id="UP001054837">
    <property type="component" value="Unassembled WGS sequence"/>
</dbReference>
<evidence type="ECO:0000256" key="15">
    <source>
        <dbReference type="ARBA" id="ARBA00049811"/>
    </source>
</evidence>
<proteinExistence type="inferred from homology"/>
<evidence type="ECO:0000256" key="12">
    <source>
        <dbReference type="ARBA" id="ARBA00023298"/>
    </source>
</evidence>
<comment type="similarity">
    <text evidence="13">Belongs to the cationic peptide 01 (latrotoxin) family. 03 (alpha-latrotoxin) subfamily.</text>
</comment>
<dbReference type="GO" id="GO:0044218">
    <property type="term" value="C:other organism cell membrane"/>
    <property type="evidence" value="ECO:0007669"/>
    <property type="project" value="UniProtKB-KW"/>
</dbReference>
<keyword evidence="17" id="KW-1133">Transmembrane helix</keyword>
<dbReference type="GO" id="GO:0044231">
    <property type="term" value="C:host cell presynaptic membrane"/>
    <property type="evidence" value="ECO:0007669"/>
    <property type="project" value="UniProtKB-KW"/>
</dbReference>
<accession>A0AAV4W874</accession>
<evidence type="ECO:0000256" key="1">
    <source>
        <dbReference type="ARBA" id="ARBA00004175"/>
    </source>
</evidence>
<organism evidence="18 19">
    <name type="scientific">Caerostris darwini</name>
    <dbReference type="NCBI Taxonomy" id="1538125"/>
    <lineage>
        <taxon>Eukaryota</taxon>
        <taxon>Metazoa</taxon>
        <taxon>Ecdysozoa</taxon>
        <taxon>Arthropoda</taxon>
        <taxon>Chelicerata</taxon>
        <taxon>Arachnida</taxon>
        <taxon>Araneae</taxon>
        <taxon>Araneomorphae</taxon>
        <taxon>Entelegynae</taxon>
        <taxon>Araneoidea</taxon>
        <taxon>Araneidae</taxon>
        <taxon>Caerostris</taxon>
    </lineage>
</organism>
<comment type="subcellular location">
    <subcellularLocation>
        <location evidence="2">Secreted</location>
    </subcellularLocation>
    <subcellularLocation>
        <location evidence="1">Target cell membrane</location>
    </subcellularLocation>
</comment>
<keyword evidence="17" id="KW-0812">Transmembrane</keyword>
<keyword evidence="6" id="KW-0800">Toxin</keyword>
<evidence type="ECO:0000256" key="13">
    <source>
        <dbReference type="ARBA" id="ARBA00049657"/>
    </source>
</evidence>
<keyword evidence="8" id="KW-0677">Repeat</keyword>
<keyword evidence="12" id="KW-1053">Target membrane</keyword>
<name>A0AAV4W874_9ARAC</name>
<dbReference type="GO" id="GO:0005576">
    <property type="term" value="C:extracellular region"/>
    <property type="evidence" value="ECO:0007669"/>
    <property type="project" value="UniProtKB-SubCell"/>
</dbReference>
<dbReference type="Pfam" id="PF12796">
    <property type="entry name" value="Ank_2"/>
    <property type="match status" value="1"/>
</dbReference>
<dbReference type="SMART" id="SM00248">
    <property type="entry name" value="ANK"/>
    <property type="match status" value="3"/>
</dbReference>
<dbReference type="GO" id="GO:0006887">
    <property type="term" value="P:exocytosis"/>
    <property type="evidence" value="ECO:0007669"/>
    <property type="project" value="UniProtKB-KW"/>
</dbReference>
<dbReference type="PROSITE" id="PS50297">
    <property type="entry name" value="ANK_REP_REGION"/>
    <property type="match status" value="1"/>
</dbReference>
<evidence type="ECO:0000256" key="10">
    <source>
        <dbReference type="ARBA" id="ARBA00023043"/>
    </source>
</evidence>
<dbReference type="PANTHER" id="PTHR24198">
    <property type="entry name" value="ANKYRIN REPEAT AND PROTEIN KINASE DOMAIN-CONTAINING PROTEIN"/>
    <property type="match status" value="1"/>
</dbReference>
<keyword evidence="5" id="KW-1052">Target cell membrane</keyword>
<evidence type="ECO:0000256" key="11">
    <source>
        <dbReference type="ARBA" id="ARBA00023136"/>
    </source>
</evidence>
<dbReference type="Gene3D" id="1.25.40.20">
    <property type="entry name" value="Ankyrin repeat-containing domain"/>
    <property type="match status" value="1"/>
</dbReference>
<sequence length="230" mass="25865">MLNHMDIVAQNVLEEDHTTTINIYKLNYEALIFTLVFFFVIVVMIFYLWKGKRIKTMKPPVPVIYYLAKTAYKKEHEELCMALIQKEEYDLNYTNSDLQLSTFLCACLSGNADLVSFMIKKGANVHTVSSYGDSGLYLAVYGLSSKTSDFKILDILLSAGCDINCQNDNGFTVLHLAGSKGNVSLVNYLLEKGADPTIASTDSVLPYDMAIIEGHEEIAQYLKHNMRCIQ</sequence>
<evidence type="ECO:0000256" key="2">
    <source>
        <dbReference type="ARBA" id="ARBA00004613"/>
    </source>
</evidence>
<evidence type="ECO:0000256" key="8">
    <source>
        <dbReference type="ARBA" id="ARBA00022737"/>
    </source>
</evidence>
<feature type="repeat" description="ANK" evidence="16">
    <location>
        <begin position="169"/>
        <end position="201"/>
    </location>
</feature>
<dbReference type="EMBL" id="BPLQ01014202">
    <property type="protein sequence ID" value="GIY78121.1"/>
    <property type="molecule type" value="Genomic_DNA"/>
</dbReference>
<keyword evidence="3" id="KW-0268">Exocytosis</keyword>
<comment type="subunit">
    <text evidence="14">Homotetramer in membranes.</text>
</comment>
<dbReference type="AlphaFoldDB" id="A0AAV4W874"/>
<evidence type="ECO:0000313" key="18">
    <source>
        <dbReference type="EMBL" id="GIY78121.1"/>
    </source>
</evidence>
<dbReference type="InterPro" id="IPR036770">
    <property type="entry name" value="Ankyrin_rpt-contain_sf"/>
</dbReference>
<keyword evidence="7" id="KW-0528">Neurotoxin</keyword>
<comment type="caution">
    <text evidence="18">The sequence shown here is derived from an EMBL/GenBank/DDBJ whole genome shotgun (WGS) entry which is preliminary data.</text>
</comment>
<dbReference type="PROSITE" id="PS50088">
    <property type="entry name" value="ANK_REPEAT"/>
    <property type="match status" value="1"/>
</dbReference>
<gene>
    <name evidence="18" type="primary">AVEN_246182_1</name>
    <name evidence="18" type="ORF">CDAR_444592</name>
</gene>
<dbReference type="InterPro" id="IPR002110">
    <property type="entry name" value="Ankyrin_rpt"/>
</dbReference>
<dbReference type="GO" id="GO:0090729">
    <property type="term" value="F:toxin activity"/>
    <property type="evidence" value="ECO:0007669"/>
    <property type="project" value="UniProtKB-KW"/>
</dbReference>
<keyword evidence="9" id="KW-0638">Presynaptic neurotoxin</keyword>
<evidence type="ECO:0000256" key="9">
    <source>
        <dbReference type="ARBA" id="ARBA00023028"/>
    </source>
</evidence>
<evidence type="ECO:0000256" key="4">
    <source>
        <dbReference type="ARBA" id="ARBA00022525"/>
    </source>
</evidence>
<keyword evidence="4" id="KW-0964">Secreted</keyword>
<dbReference type="PANTHER" id="PTHR24198:SF165">
    <property type="entry name" value="ANKYRIN REPEAT-CONTAINING PROTEIN-RELATED"/>
    <property type="match status" value="1"/>
</dbReference>
<evidence type="ECO:0000256" key="16">
    <source>
        <dbReference type="PROSITE-ProRule" id="PRU00023"/>
    </source>
</evidence>